<proteinExistence type="inferred from homology"/>
<feature type="domain" description="Sulfotransferase" evidence="3">
    <location>
        <begin position="70"/>
        <end position="230"/>
    </location>
</feature>
<comment type="similarity">
    <text evidence="1">Belongs to the sulfotransferase 1 family.</text>
</comment>
<reference evidence="4 5" key="1">
    <citation type="submission" date="2022-12" db="EMBL/GenBank/DDBJ databases">
        <title>Chromosome-level genome of Tegillarca granosa.</title>
        <authorList>
            <person name="Kim J."/>
        </authorList>
    </citation>
    <scope>NUCLEOTIDE SEQUENCE [LARGE SCALE GENOMIC DNA]</scope>
    <source>
        <strain evidence="4">Teg-2019</strain>
        <tissue evidence="4">Adductor muscle</tissue>
    </source>
</reference>
<sequence length="243" mass="28886">MSVKKIIDRGGGFLTVLDIDGVLLPKLPLENQVENFRSLRHWKARKDDVIVCVYPKSELFHLEFLPQVHFDSIPSPRILNSHLLFHQLPEDLIKQKCKIVFIDRDPKDVAVSFYHHHKKLKNYEYEGKWENYLYMFLEGKVDFGSWFDYTLQWSKVIKERKDIPFYVIHYEEMLKNNMLETSKLANFLGIKKDVNLFQSINELCKFDAMKKDKDEIEATFLWKEDDPGMYRKAHDNTTDATPH</sequence>
<dbReference type="SUPFAM" id="SSF52540">
    <property type="entry name" value="P-loop containing nucleoside triphosphate hydrolases"/>
    <property type="match status" value="1"/>
</dbReference>
<dbReference type="Gene3D" id="3.40.50.300">
    <property type="entry name" value="P-loop containing nucleotide triphosphate hydrolases"/>
    <property type="match status" value="1"/>
</dbReference>
<evidence type="ECO:0000259" key="3">
    <source>
        <dbReference type="Pfam" id="PF00685"/>
    </source>
</evidence>
<evidence type="ECO:0000256" key="1">
    <source>
        <dbReference type="ARBA" id="ARBA00005771"/>
    </source>
</evidence>
<comment type="caution">
    <text evidence="4">The sequence shown here is derived from an EMBL/GenBank/DDBJ whole genome shotgun (WGS) entry which is preliminary data.</text>
</comment>
<keyword evidence="2" id="KW-0808">Transferase</keyword>
<evidence type="ECO:0000313" key="4">
    <source>
        <dbReference type="EMBL" id="KAJ8309367.1"/>
    </source>
</evidence>
<dbReference type="Proteomes" id="UP001217089">
    <property type="component" value="Unassembled WGS sequence"/>
</dbReference>
<name>A0ABQ9EW23_TEGGR</name>
<evidence type="ECO:0000256" key="2">
    <source>
        <dbReference type="ARBA" id="ARBA00022679"/>
    </source>
</evidence>
<dbReference type="InterPro" id="IPR027417">
    <property type="entry name" value="P-loop_NTPase"/>
</dbReference>
<dbReference type="Pfam" id="PF00685">
    <property type="entry name" value="Sulfotransfer_1"/>
    <property type="match status" value="1"/>
</dbReference>
<evidence type="ECO:0000313" key="5">
    <source>
        <dbReference type="Proteomes" id="UP001217089"/>
    </source>
</evidence>
<protein>
    <recommendedName>
        <fullName evidence="3">Sulfotransferase domain-containing protein</fullName>
    </recommendedName>
</protein>
<keyword evidence="5" id="KW-1185">Reference proteome</keyword>
<organism evidence="4 5">
    <name type="scientific">Tegillarca granosa</name>
    <name type="common">Malaysian cockle</name>
    <name type="synonym">Anadara granosa</name>
    <dbReference type="NCBI Taxonomy" id="220873"/>
    <lineage>
        <taxon>Eukaryota</taxon>
        <taxon>Metazoa</taxon>
        <taxon>Spiralia</taxon>
        <taxon>Lophotrochozoa</taxon>
        <taxon>Mollusca</taxon>
        <taxon>Bivalvia</taxon>
        <taxon>Autobranchia</taxon>
        <taxon>Pteriomorphia</taxon>
        <taxon>Arcoida</taxon>
        <taxon>Arcoidea</taxon>
        <taxon>Arcidae</taxon>
        <taxon>Tegillarca</taxon>
    </lineage>
</organism>
<dbReference type="EMBL" id="JARBDR010000657">
    <property type="protein sequence ID" value="KAJ8309367.1"/>
    <property type="molecule type" value="Genomic_DNA"/>
</dbReference>
<accession>A0ABQ9EW23</accession>
<gene>
    <name evidence="4" type="ORF">KUTeg_014241</name>
</gene>
<dbReference type="PANTHER" id="PTHR11783">
    <property type="entry name" value="SULFOTRANSFERASE SULT"/>
    <property type="match status" value="1"/>
</dbReference>
<dbReference type="InterPro" id="IPR000863">
    <property type="entry name" value="Sulfotransferase_dom"/>
</dbReference>